<evidence type="ECO:0000256" key="4">
    <source>
        <dbReference type="ARBA" id="ARBA00022475"/>
    </source>
</evidence>
<dbReference type="Gene3D" id="1.20.1730.10">
    <property type="entry name" value="Sodium/glucose cotransporter"/>
    <property type="match status" value="1"/>
</dbReference>
<feature type="transmembrane region" description="Helical" evidence="14">
    <location>
        <begin position="451"/>
        <end position="473"/>
    </location>
</feature>
<comment type="caution">
    <text evidence="15">The sequence shown here is derived from an EMBL/GenBank/DDBJ whole genome shotgun (WGS) entry which is preliminary data.</text>
</comment>
<dbReference type="EMBL" id="CAKOFQ010006716">
    <property type="protein sequence ID" value="CAH1964541.1"/>
    <property type="molecule type" value="Genomic_DNA"/>
</dbReference>
<evidence type="ECO:0000256" key="12">
    <source>
        <dbReference type="ARBA" id="ARBA00036099"/>
    </source>
</evidence>
<feature type="transmembrane region" description="Helical" evidence="14">
    <location>
        <begin position="94"/>
        <end position="117"/>
    </location>
</feature>
<keyword evidence="10" id="KW-0325">Glycoprotein</keyword>
<comment type="similarity">
    <text evidence="2 13">Belongs to the sodium:solute symporter (SSF) (TC 2.A.21) family.</text>
</comment>
<feature type="transmembrane region" description="Helical" evidence="14">
    <location>
        <begin position="203"/>
        <end position="229"/>
    </location>
</feature>
<keyword evidence="16" id="KW-1185">Reference proteome</keyword>
<protein>
    <recommendedName>
        <fullName evidence="17">Sodium-coupled monocarboxylate transporter 1</fullName>
    </recommendedName>
</protein>
<evidence type="ECO:0000256" key="7">
    <source>
        <dbReference type="ARBA" id="ARBA00023053"/>
    </source>
</evidence>
<dbReference type="Proteomes" id="UP001152888">
    <property type="component" value="Unassembled WGS sequence"/>
</dbReference>
<feature type="transmembrane region" description="Helical" evidence="14">
    <location>
        <begin position="289"/>
        <end position="314"/>
    </location>
</feature>
<dbReference type="GO" id="GO:0015075">
    <property type="term" value="F:monoatomic ion transmembrane transporter activity"/>
    <property type="evidence" value="ECO:0007669"/>
    <property type="project" value="UniProtKB-ARBA"/>
</dbReference>
<evidence type="ECO:0000256" key="13">
    <source>
        <dbReference type="RuleBase" id="RU362091"/>
    </source>
</evidence>
<dbReference type="PROSITE" id="PS00456">
    <property type="entry name" value="NA_SOLUT_SYMP_1"/>
    <property type="match status" value="1"/>
</dbReference>
<evidence type="ECO:0000256" key="2">
    <source>
        <dbReference type="ARBA" id="ARBA00006434"/>
    </source>
</evidence>
<keyword evidence="9 14" id="KW-0472">Membrane</keyword>
<feature type="transmembrane region" description="Helical" evidence="14">
    <location>
        <begin position="16"/>
        <end position="36"/>
    </location>
</feature>
<gene>
    <name evidence="15" type="ORF">ACAOBT_LOCUS5856</name>
</gene>
<evidence type="ECO:0000256" key="8">
    <source>
        <dbReference type="ARBA" id="ARBA00023065"/>
    </source>
</evidence>
<feature type="transmembrane region" description="Helical" evidence="14">
    <location>
        <begin position="346"/>
        <end position="366"/>
    </location>
</feature>
<dbReference type="PROSITE" id="PS50283">
    <property type="entry name" value="NA_SOLUT_SYMP_3"/>
    <property type="match status" value="1"/>
</dbReference>
<feature type="transmembrane region" description="Helical" evidence="14">
    <location>
        <begin position="419"/>
        <end position="444"/>
    </location>
</feature>
<dbReference type="InterPro" id="IPR001734">
    <property type="entry name" value="Na/solute_symporter"/>
</dbReference>
<reference evidence="15" key="1">
    <citation type="submission" date="2022-03" db="EMBL/GenBank/DDBJ databases">
        <authorList>
            <person name="Sayadi A."/>
        </authorList>
    </citation>
    <scope>NUCLEOTIDE SEQUENCE</scope>
</reference>
<dbReference type="PANTHER" id="PTHR42985">
    <property type="entry name" value="SODIUM-COUPLED MONOCARBOXYLATE TRANSPORTER"/>
    <property type="match status" value="1"/>
</dbReference>
<dbReference type="GO" id="GO:0015293">
    <property type="term" value="F:symporter activity"/>
    <property type="evidence" value="ECO:0007669"/>
    <property type="project" value="TreeGrafter"/>
</dbReference>
<keyword evidence="8" id="KW-0406">Ion transport</keyword>
<feature type="transmembrane region" description="Helical" evidence="14">
    <location>
        <begin position="393"/>
        <end position="413"/>
    </location>
</feature>
<keyword evidence="7" id="KW-0915">Sodium</keyword>
<evidence type="ECO:0000256" key="9">
    <source>
        <dbReference type="ARBA" id="ARBA00023136"/>
    </source>
</evidence>
<keyword evidence="11" id="KW-0739">Sodium transport</keyword>
<proteinExistence type="inferred from homology"/>
<evidence type="ECO:0000256" key="10">
    <source>
        <dbReference type="ARBA" id="ARBA00023180"/>
    </source>
</evidence>
<feature type="transmembrane region" description="Helical" evidence="14">
    <location>
        <begin position="525"/>
        <end position="546"/>
    </location>
</feature>
<dbReference type="CDD" id="cd11492">
    <property type="entry name" value="SLC5sbd_NIS-SMVT"/>
    <property type="match status" value="1"/>
</dbReference>
<dbReference type="GO" id="GO:0006814">
    <property type="term" value="P:sodium ion transport"/>
    <property type="evidence" value="ECO:0007669"/>
    <property type="project" value="UniProtKB-KW"/>
</dbReference>
<evidence type="ECO:0000313" key="15">
    <source>
        <dbReference type="EMBL" id="CAH1964541.1"/>
    </source>
</evidence>
<dbReference type="GO" id="GO:0005886">
    <property type="term" value="C:plasma membrane"/>
    <property type="evidence" value="ECO:0007669"/>
    <property type="project" value="UniProtKB-SubCell"/>
</dbReference>
<keyword evidence="4" id="KW-1003">Cell membrane</keyword>
<evidence type="ECO:0000256" key="5">
    <source>
        <dbReference type="ARBA" id="ARBA00022692"/>
    </source>
</evidence>
<comment type="subcellular location">
    <subcellularLocation>
        <location evidence="1">Cell membrane</location>
        <topology evidence="1">Multi-pass membrane protein</topology>
    </subcellularLocation>
</comment>
<dbReference type="InterPro" id="IPR018212">
    <property type="entry name" value="Na/solute_symporter_CS"/>
</dbReference>
<feature type="transmembrane region" description="Helical" evidence="14">
    <location>
        <begin position="64"/>
        <end position="82"/>
    </location>
</feature>
<sequence>MTSDGTSTKYLYHFEIVDYVVFASMLVLSALTGLYFGCRSKYCKSKEDQTLSEYLTGNRNLKPFPVALSLIASYVSGVTILGTPSEVYNFGTQYWFIVIAIWISGLVVSVVYLPVFLKLQVSSSYEYLELRFNRVVRTIASVFFVLDEVMFLPIVIYVPSLAFNQVTGIDIHLIGTIVAVVCVFYTFLGGLKAVVWTDSWQVIAMFISVIVVVILGTVSIGGPSVIIHLTSKGGRFQFFNFSPSLYERYSVFSVVIGGFTYWTCFNSVNQTMVQRYLSLPTPRQSKMALLLFTIGVSVFVWVCCYTGILVYASYYGCDPSAMGRIKADDQILPLFVMETVGHLRGVPGLFIAGVFGAALSSLSVILNSTAQVFLEDFVYGCLRIQLNERTGKILVKTVVLVLGSVAVAFLYVVEHLGGVLPLASALSSIAAGTTCGVFTLGMLVPWSNSKGAVVGAISGAVMSGIVSFGQQYVAAAKLVVPHKLSVIAEDWCYDKYGMEASRNQTVIPEDYPDESHIFPLFRLSFLWITPVGVLTVLIVGSLVSLLTGRRNLKTLDPDLISPVAQWMLPAEAQQYAGSTSKKFARAREAMENERMMTISSISN</sequence>
<dbReference type="GO" id="GO:0098660">
    <property type="term" value="P:inorganic ion transmembrane transport"/>
    <property type="evidence" value="ECO:0007669"/>
    <property type="project" value="UniProtKB-ARBA"/>
</dbReference>
<evidence type="ECO:0000256" key="1">
    <source>
        <dbReference type="ARBA" id="ARBA00004651"/>
    </source>
</evidence>
<comment type="catalytic activity">
    <reaction evidence="12">
        <text>iodide(out) + 2 Na(+)(out) = iodide(in) + 2 Na(+)(in)</text>
        <dbReference type="Rhea" id="RHEA:71207"/>
        <dbReference type="ChEBI" id="CHEBI:16382"/>
        <dbReference type="ChEBI" id="CHEBI:29101"/>
    </reaction>
</comment>
<evidence type="ECO:0000256" key="6">
    <source>
        <dbReference type="ARBA" id="ARBA00022989"/>
    </source>
</evidence>
<feature type="transmembrane region" description="Helical" evidence="14">
    <location>
        <begin position="138"/>
        <end position="159"/>
    </location>
</feature>
<feature type="transmembrane region" description="Helical" evidence="14">
    <location>
        <begin position="171"/>
        <end position="191"/>
    </location>
</feature>
<dbReference type="InterPro" id="IPR051163">
    <property type="entry name" value="Sodium:Solute_Symporter_SSF"/>
</dbReference>
<evidence type="ECO:0000313" key="16">
    <source>
        <dbReference type="Proteomes" id="UP001152888"/>
    </source>
</evidence>
<evidence type="ECO:0000256" key="3">
    <source>
        <dbReference type="ARBA" id="ARBA00022448"/>
    </source>
</evidence>
<accession>A0A9P0JZW2</accession>
<organism evidence="15 16">
    <name type="scientific">Acanthoscelides obtectus</name>
    <name type="common">Bean weevil</name>
    <name type="synonym">Bruchus obtectus</name>
    <dbReference type="NCBI Taxonomy" id="200917"/>
    <lineage>
        <taxon>Eukaryota</taxon>
        <taxon>Metazoa</taxon>
        <taxon>Ecdysozoa</taxon>
        <taxon>Arthropoda</taxon>
        <taxon>Hexapoda</taxon>
        <taxon>Insecta</taxon>
        <taxon>Pterygota</taxon>
        <taxon>Neoptera</taxon>
        <taxon>Endopterygota</taxon>
        <taxon>Coleoptera</taxon>
        <taxon>Polyphaga</taxon>
        <taxon>Cucujiformia</taxon>
        <taxon>Chrysomeloidea</taxon>
        <taxon>Chrysomelidae</taxon>
        <taxon>Bruchinae</taxon>
        <taxon>Bruchini</taxon>
        <taxon>Acanthoscelides</taxon>
    </lineage>
</organism>
<evidence type="ECO:0000256" key="14">
    <source>
        <dbReference type="SAM" id="Phobius"/>
    </source>
</evidence>
<dbReference type="OrthoDB" id="196131at2759"/>
<keyword evidence="5 14" id="KW-0812">Transmembrane</keyword>
<dbReference type="Pfam" id="PF00474">
    <property type="entry name" value="SSF"/>
    <property type="match status" value="1"/>
</dbReference>
<dbReference type="PANTHER" id="PTHR42985:SF41">
    <property type="entry name" value="GH19970P-RELATED"/>
    <property type="match status" value="1"/>
</dbReference>
<dbReference type="InterPro" id="IPR038377">
    <property type="entry name" value="Na/Glc_symporter_sf"/>
</dbReference>
<keyword evidence="3" id="KW-0813">Transport</keyword>
<dbReference type="NCBIfam" id="TIGR00813">
    <property type="entry name" value="sss"/>
    <property type="match status" value="1"/>
</dbReference>
<evidence type="ECO:0000256" key="11">
    <source>
        <dbReference type="ARBA" id="ARBA00023201"/>
    </source>
</evidence>
<evidence type="ECO:0008006" key="17">
    <source>
        <dbReference type="Google" id="ProtNLM"/>
    </source>
</evidence>
<name>A0A9P0JZW2_ACAOB</name>
<feature type="transmembrane region" description="Helical" evidence="14">
    <location>
        <begin position="249"/>
        <end position="268"/>
    </location>
</feature>
<keyword evidence="6 14" id="KW-1133">Transmembrane helix</keyword>
<dbReference type="AlphaFoldDB" id="A0A9P0JZW2"/>